<dbReference type="Proteomes" id="UP000275846">
    <property type="component" value="Unassembled WGS sequence"/>
</dbReference>
<reference evidence="3" key="1">
    <citation type="submission" date="2016-06" db="UniProtKB">
        <authorList>
            <consortium name="WormBaseParasite"/>
        </authorList>
    </citation>
    <scope>IDENTIFICATION</scope>
</reference>
<gene>
    <name evidence="1" type="ORF">SSLN_LOCUS3747</name>
</gene>
<dbReference type="AlphaFoldDB" id="A0A183SHP9"/>
<proteinExistence type="predicted"/>
<accession>A0A183SHP9</accession>
<sequence>MFWEMAKAYCFNREAGRAKAAESPMCFHDTTSILAGHEAYESSGYWHPPPPPSPPPSSSCLSLPVIILFLILIPSYPASLLFPLSSSSSVSACSSDTWLTLRTEQMACGYQQLLPPQGYTIPDLQATWRQLDMAEHVLRALIQEKLCERAHKERLMATFNRKVKLHQRWLAENGKLAMVLCVADRTNLNFTLQKLCSLSNRGTNSNLLSFLLQEREKLLALQCKHRTMMADTEAHNSERFRTLQEVRQQICQLDDENDHLEECLSRLHRSWVNLSSILFGRTEFIESSVSMIGSIIDVEKVLMELEISWGRLVARFLRAADSEVHFTDGEILSLHGITSGSWRRVRKALHSVRSEKTSGLPGFLSQKLFARFLALNLPMESLLLFFEGHSNNLNHLKQRTSMLTDRLQRTKEQRQYLQALIRMTELTFGELQNDNHESIRIISSKFRLIENEIRSEVFKEADFADCPLCANLPFETKYPTLNLTSKVPNMSFDNKGVDQSFWELKNCPARRPHSMEQLSREAGDDRVQLRRTMTFEEIQEPYVLPEEVAEKQTFLLRVKQLAREDLERLGCSFHETHLLLMTEMAEFLKEIEQYKAFTSVFLELAELRIELEEGKTWVCQTLDYFSRTQLPAIRSALATADIAFSDVSLESVSSMFGWWKQLIQTNKLFKIIILYQSTIRREKQALDQPRRGGHYSRYAPRKMEAHAAPATCALSHLRST</sequence>
<keyword evidence="2" id="KW-1185">Reference proteome</keyword>
<evidence type="ECO:0000313" key="3">
    <source>
        <dbReference type="WBParaSite" id="SSLN_0000386801-mRNA-1"/>
    </source>
</evidence>
<protein>
    <submittedName>
        <fullName evidence="1 3">Uncharacterized protein</fullName>
    </submittedName>
</protein>
<evidence type="ECO:0000313" key="1">
    <source>
        <dbReference type="EMBL" id="VDL90132.1"/>
    </source>
</evidence>
<organism evidence="3">
    <name type="scientific">Schistocephalus solidus</name>
    <name type="common">Tapeworm</name>
    <dbReference type="NCBI Taxonomy" id="70667"/>
    <lineage>
        <taxon>Eukaryota</taxon>
        <taxon>Metazoa</taxon>
        <taxon>Spiralia</taxon>
        <taxon>Lophotrochozoa</taxon>
        <taxon>Platyhelminthes</taxon>
        <taxon>Cestoda</taxon>
        <taxon>Eucestoda</taxon>
        <taxon>Diphyllobothriidea</taxon>
        <taxon>Diphyllobothriidae</taxon>
        <taxon>Schistocephalus</taxon>
    </lineage>
</organism>
<dbReference type="Gene3D" id="1.20.58.60">
    <property type="match status" value="1"/>
</dbReference>
<dbReference type="STRING" id="70667.A0A183SHP9"/>
<name>A0A183SHP9_SCHSO</name>
<evidence type="ECO:0000313" key="2">
    <source>
        <dbReference type="Proteomes" id="UP000275846"/>
    </source>
</evidence>
<dbReference type="EMBL" id="UYSU01032641">
    <property type="protein sequence ID" value="VDL90132.1"/>
    <property type="molecule type" value="Genomic_DNA"/>
</dbReference>
<dbReference type="OrthoDB" id="6275402at2759"/>
<reference evidence="1 2" key="2">
    <citation type="submission" date="2018-11" db="EMBL/GenBank/DDBJ databases">
        <authorList>
            <consortium name="Pathogen Informatics"/>
        </authorList>
    </citation>
    <scope>NUCLEOTIDE SEQUENCE [LARGE SCALE GENOMIC DNA]</scope>
    <source>
        <strain evidence="1 2">NST_G2</strain>
    </source>
</reference>
<dbReference type="WBParaSite" id="SSLN_0000386801-mRNA-1">
    <property type="protein sequence ID" value="SSLN_0000386801-mRNA-1"/>
    <property type="gene ID" value="SSLN_0000386801"/>
</dbReference>